<dbReference type="Proteomes" id="UP001596391">
    <property type="component" value="Unassembled WGS sequence"/>
</dbReference>
<name>A0ABW1Z8T7_9BACT</name>
<accession>A0ABW1Z8T7</accession>
<evidence type="ECO:0000313" key="2">
    <source>
        <dbReference type="Proteomes" id="UP001596391"/>
    </source>
</evidence>
<dbReference type="RefSeq" id="WP_390234872.1">
    <property type="nucleotide sequence ID" value="NZ_JBHSWI010000001.1"/>
</dbReference>
<gene>
    <name evidence="1" type="ORF">ACFQBQ_09510</name>
</gene>
<proteinExistence type="predicted"/>
<organism evidence="1 2">
    <name type="scientific">Granulicella cerasi</name>
    <dbReference type="NCBI Taxonomy" id="741063"/>
    <lineage>
        <taxon>Bacteria</taxon>
        <taxon>Pseudomonadati</taxon>
        <taxon>Acidobacteriota</taxon>
        <taxon>Terriglobia</taxon>
        <taxon>Terriglobales</taxon>
        <taxon>Acidobacteriaceae</taxon>
        <taxon>Granulicella</taxon>
    </lineage>
</organism>
<dbReference type="Gene3D" id="3.10.290.10">
    <property type="entry name" value="RNA-binding S4 domain"/>
    <property type="match status" value="1"/>
</dbReference>
<reference evidence="2" key="1">
    <citation type="journal article" date="2019" name="Int. J. Syst. Evol. Microbiol.">
        <title>The Global Catalogue of Microorganisms (GCM) 10K type strain sequencing project: providing services to taxonomists for standard genome sequencing and annotation.</title>
        <authorList>
            <consortium name="The Broad Institute Genomics Platform"/>
            <consortium name="The Broad Institute Genome Sequencing Center for Infectious Disease"/>
            <person name="Wu L."/>
            <person name="Ma J."/>
        </authorList>
    </citation>
    <scope>NUCLEOTIDE SEQUENCE [LARGE SCALE GENOMIC DNA]</scope>
    <source>
        <strain evidence="2">CGMCC 1.16026</strain>
    </source>
</reference>
<dbReference type="EMBL" id="JBHSWI010000001">
    <property type="protein sequence ID" value="MFC6645812.1"/>
    <property type="molecule type" value="Genomic_DNA"/>
</dbReference>
<dbReference type="InterPro" id="IPR036986">
    <property type="entry name" value="S4_RNA-bd_sf"/>
</dbReference>
<keyword evidence="2" id="KW-1185">Reference proteome</keyword>
<dbReference type="SUPFAM" id="SSF55174">
    <property type="entry name" value="Alpha-L RNA-binding motif"/>
    <property type="match status" value="1"/>
</dbReference>
<sequence>MAVGGAVFKTRALAAKACELSRVRSNGALAKAAREVRVGDRLNVTTEGGLFEVEVLVLSEVRGPASVAQTLYREFDESKEARLKLAAEKKAFAQFEELPVEKPTGRDRRMLSRLRGRG</sequence>
<comment type="caution">
    <text evidence="1">The sequence shown here is derived from an EMBL/GenBank/DDBJ whole genome shotgun (WGS) entry which is preliminary data.</text>
</comment>
<protein>
    <submittedName>
        <fullName evidence="1">RNA-binding S4 domain-containing protein</fullName>
    </submittedName>
</protein>
<evidence type="ECO:0000313" key="1">
    <source>
        <dbReference type="EMBL" id="MFC6645812.1"/>
    </source>
</evidence>